<name>M1W9G6_CLAP2</name>
<comment type="caution">
    <text evidence="1">The sequence shown here is derived from an EMBL/GenBank/DDBJ whole genome shotgun (WGS) entry which is preliminary data.</text>
</comment>
<dbReference type="OrthoDB" id="629492at2759"/>
<dbReference type="eggNOG" id="ENOG502S69X">
    <property type="taxonomic scope" value="Eukaryota"/>
</dbReference>
<accession>M1W9G6</accession>
<evidence type="ECO:0000313" key="2">
    <source>
        <dbReference type="Proteomes" id="UP000016801"/>
    </source>
</evidence>
<gene>
    <name evidence="1" type="ORF">CPUR_06315</name>
</gene>
<sequence length="461" mass="52969">MPPSRASKKPEPTMADLIESGRHSYAAKRYRQASEFFSRAIRTCPCAEDPSQDRNRCFCMSFERAAAKERSIYRQALSHRACSGALEYRTCDNLYHIDALDFQATAFEALGLIDQAMENAEWMLRLAPELPDGYLCMGRLARLQNKYEYAWKIYTAGIEANKQTDAGLSATWKYALSIAFPRLEQLSIASVSNLHPEPVAIWRKEWENIWPHLKVLMFQSNEPRGPGSYETRTYSTLRYLTGLNCGNSLEHIRFEFGFKPQPLRLIDIFGGSHDTVSSSDVFQHAQFQNLRSLRSETMWISPDRARALLSNAIKNKKLTSFEIVFPQRDYYEGPNVAADASVRHLKGYDWLRGTSTIHTLGCQNFFFSSDREHELNMLLPQFLATFPNLRTLSISSMYYNIERTKFAKVILEILKATHLQTIYTRTLGDVKLGWLDEVARSKGTEIIWESEPPIWPIPLEQ</sequence>
<proteinExistence type="predicted"/>
<dbReference type="AlphaFoldDB" id="M1W9G6"/>
<dbReference type="EMBL" id="CAGA01000042">
    <property type="protein sequence ID" value="CCE32455.1"/>
    <property type="molecule type" value="Genomic_DNA"/>
</dbReference>
<evidence type="ECO:0000313" key="1">
    <source>
        <dbReference type="EMBL" id="CCE32455.1"/>
    </source>
</evidence>
<dbReference type="InterPro" id="IPR011990">
    <property type="entry name" value="TPR-like_helical_dom_sf"/>
</dbReference>
<dbReference type="STRING" id="1111077.M1W9G6"/>
<protein>
    <submittedName>
        <fullName evidence="1">Uncharacterized protein</fullName>
    </submittedName>
</protein>
<dbReference type="SUPFAM" id="SSF52047">
    <property type="entry name" value="RNI-like"/>
    <property type="match status" value="1"/>
</dbReference>
<dbReference type="Gene3D" id="1.25.40.10">
    <property type="entry name" value="Tetratricopeptide repeat domain"/>
    <property type="match status" value="1"/>
</dbReference>
<dbReference type="Proteomes" id="UP000016801">
    <property type="component" value="Unassembled WGS sequence"/>
</dbReference>
<organism evidence="1 2">
    <name type="scientific">Claviceps purpurea (strain 20.1)</name>
    <name type="common">Ergot fungus</name>
    <name type="synonym">Sphacelia segetum</name>
    <dbReference type="NCBI Taxonomy" id="1111077"/>
    <lineage>
        <taxon>Eukaryota</taxon>
        <taxon>Fungi</taxon>
        <taxon>Dikarya</taxon>
        <taxon>Ascomycota</taxon>
        <taxon>Pezizomycotina</taxon>
        <taxon>Sordariomycetes</taxon>
        <taxon>Hypocreomycetidae</taxon>
        <taxon>Hypocreales</taxon>
        <taxon>Clavicipitaceae</taxon>
        <taxon>Claviceps</taxon>
    </lineage>
</organism>
<keyword evidence="2" id="KW-1185">Reference proteome</keyword>
<dbReference type="SUPFAM" id="SSF48452">
    <property type="entry name" value="TPR-like"/>
    <property type="match status" value="1"/>
</dbReference>
<reference evidence="1 2" key="1">
    <citation type="journal article" date="2013" name="PLoS Genet.">
        <title>Plant-symbiotic fungi as chemical engineers: Multi-genome analysis of the Clavicipitaceae reveals dynamics of alkaloid loci.</title>
        <authorList>
            <person name="Schardl C.L."/>
            <person name="Young C.A."/>
            <person name="Hesse U."/>
            <person name="Amyotte S.G."/>
            <person name="Andreeva K."/>
            <person name="Calie P.J."/>
            <person name="Fleetwood D.J."/>
            <person name="Haws D.C."/>
            <person name="Moore N."/>
            <person name="Oeser B."/>
            <person name="Panaccione D.G."/>
            <person name="Schweri K.K."/>
            <person name="Voisey C.R."/>
            <person name="Farman M.L."/>
            <person name="Jaromczyk J.W."/>
            <person name="Roe B.A."/>
            <person name="O'Sullivan D.M."/>
            <person name="Scott B."/>
            <person name="Tudzynski P."/>
            <person name="An Z."/>
            <person name="Arnaoudova E.G."/>
            <person name="Bullock C.T."/>
            <person name="Charlton N.D."/>
            <person name="Chen L."/>
            <person name="Cox M."/>
            <person name="Dinkins R.D."/>
            <person name="Florea S."/>
            <person name="Glenn A.E."/>
            <person name="Gordon A."/>
            <person name="Gueldener U."/>
            <person name="Harris D.R."/>
            <person name="Hollin W."/>
            <person name="Jaromczyk J."/>
            <person name="Johnson R.D."/>
            <person name="Khan A.K."/>
            <person name="Leistner E."/>
            <person name="Leuchtmann A."/>
            <person name="Li C."/>
            <person name="Liu J."/>
            <person name="Liu J."/>
            <person name="Liu M."/>
            <person name="Mace W."/>
            <person name="Machado C."/>
            <person name="Nagabhyru P."/>
            <person name="Pan J."/>
            <person name="Schmid J."/>
            <person name="Sugawara K."/>
            <person name="Steiner U."/>
            <person name="Takach J.E."/>
            <person name="Tanaka E."/>
            <person name="Webb J.S."/>
            <person name="Wilson E.V."/>
            <person name="Wiseman J.L."/>
            <person name="Yoshida R."/>
            <person name="Zeng Z."/>
        </authorList>
    </citation>
    <scope>NUCLEOTIDE SEQUENCE [LARGE SCALE GENOMIC DNA]</scope>
    <source>
        <strain evidence="1 2">20.1</strain>
    </source>
</reference>
<dbReference type="HOGENOM" id="CLU_010622_0_0_1"/>
<dbReference type="VEuPathDB" id="FungiDB:CPUR_06315"/>